<evidence type="ECO:0000313" key="3">
    <source>
        <dbReference type="Proteomes" id="UP001491552"/>
    </source>
</evidence>
<keyword evidence="2" id="KW-0328">Glycosyltransferase</keyword>
<organism evidence="2 3">
    <name type="scientific">Faecousia intestinalis</name>
    <dbReference type="NCBI Taxonomy" id="3133167"/>
    <lineage>
        <taxon>Bacteria</taxon>
        <taxon>Bacillati</taxon>
        <taxon>Bacillota</taxon>
        <taxon>Clostridia</taxon>
        <taxon>Eubacteriales</taxon>
        <taxon>Oscillospiraceae</taxon>
        <taxon>Faecousia</taxon>
    </lineage>
</organism>
<reference evidence="2 3" key="1">
    <citation type="submission" date="2024-03" db="EMBL/GenBank/DDBJ databases">
        <title>Human intestinal bacterial collection.</title>
        <authorList>
            <person name="Pauvert C."/>
            <person name="Hitch T.C.A."/>
            <person name="Clavel T."/>
        </authorList>
    </citation>
    <scope>NUCLEOTIDE SEQUENCE [LARGE SCALE GENOMIC DNA]</scope>
    <source>
        <strain evidence="2 3">CLA-AA-H192</strain>
    </source>
</reference>
<protein>
    <submittedName>
        <fullName evidence="2">Glycosyltransferase family 2 protein</fullName>
        <ecNumber evidence="2">2.4.-.-</ecNumber>
    </submittedName>
</protein>
<sequence>MHATETSLPLVSIIMPAFNGEPYIGAAIRSVLAQSYARWELLILDDGSADRTAEIAEAFEKSDPRIRLFRNPKNLGAAQTRNRGFALAQGEWIALLDCDDIWHTDKLEKQLALASRGDILYCSYALIDESGKHLSDFLVPESTDYEAMLRESVLSCSTVLLRRSILAGQRFPTEYYHEDYVFWLGLLKAGYRAIACTEVLADYRLVKGSRSSDKRNAAKNRWLIYRRVEKLSIWKSAAVFAVYACHALRKHRRAR</sequence>
<keyword evidence="2" id="KW-0808">Transferase</keyword>
<proteinExistence type="predicted"/>
<dbReference type="InterPro" id="IPR050834">
    <property type="entry name" value="Glycosyltransf_2"/>
</dbReference>
<dbReference type="RefSeq" id="WP_349134494.1">
    <property type="nucleotide sequence ID" value="NZ_JBBMFF010000057.1"/>
</dbReference>
<dbReference type="InterPro" id="IPR001173">
    <property type="entry name" value="Glyco_trans_2-like"/>
</dbReference>
<evidence type="ECO:0000313" key="2">
    <source>
        <dbReference type="EMBL" id="MEQ2509784.1"/>
    </source>
</evidence>
<dbReference type="PANTHER" id="PTHR43685:SF2">
    <property type="entry name" value="GLYCOSYLTRANSFERASE 2-LIKE DOMAIN-CONTAINING PROTEIN"/>
    <property type="match status" value="1"/>
</dbReference>
<gene>
    <name evidence="2" type="ORF">WMO66_00750</name>
</gene>
<dbReference type="PANTHER" id="PTHR43685">
    <property type="entry name" value="GLYCOSYLTRANSFERASE"/>
    <property type="match status" value="1"/>
</dbReference>
<comment type="caution">
    <text evidence="2">The sequence shown here is derived from an EMBL/GenBank/DDBJ whole genome shotgun (WGS) entry which is preliminary data.</text>
</comment>
<dbReference type="SUPFAM" id="SSF53448">
    <property type="entry name" value="Nucleotide-diphospho-sugar transferases"/>
    <property type="match status" value="1"/>
</dbReference>
<dbReference type="GO" id="GO:0016757">
    <property type="term" value="F:glycosyltransferase activity"/>
    <property type="evidence" value="ECO:0007669"/>
    <property type="project" value="UniProtKB-KW"/>
</dbReference>
<dbReference type="Gene3D" id="3.90.550.10">
    <property type="entry name" value="Spore Coat Polysaccharide Biosynthesis Protein SpsA, Chain A"/>
    <property type="match status" value="1"/>
</dbReference>
<accession>A0ABV1G344</accession>
<evidence type="ECO:0000259" key="1">
    <source>
        <dbReference type="Pfam" id="PF00535"/>
    </source>
</evidence>
<feature type="domain" description="Glycosyltransferase 2-like" evidence="1">
    <location>
        <begin position="12"/>
        <end position="125"/>
    </location>
</feature>
<dbReference type="InterPro" id="IPR029044">
    <property type="entry name" value="Nucleotide-diphossugar_trans"/>
</dbReference>
<name>A0ABV1G344_9FIRM</name>
<dbReference type="Proteomes" id="UP001491552">
    <property type="component" value="Unassembled WGS sequence"/>
</dbReference>
<keyword evidence="3" id="KW-1185">Reference proteome</keyword>
<dbReference type="Pfam" id="PF00535">
    <property type="entry name" value="Glycos_transf_2"/>
    <property type="match status" value="1"/>
</dbReference>
<dbReference type="EMBL" id="JBBMFF010000057">
    <property type="protein sequence ID" value="MEQ2509784.1"/>
    <property type="molecule type" value="Genomic_DNA"/>
</dbReference>
<dbReference type="EC" id="2.4.-.-" evidence="2"/>